<accession>A0A2L1IWB3</accession>
<protein>
    <submittedName>
        <fullName evidence="1">Uncharacterized protein</fullName>
    </submittedName>
</protein>
<dbReference type="EMBL" id="MG757154">
    <property type="protein sequence ID" value="AVD99464.1"/>
    <property type="molecule type" value="Genomic_DNA"/>
</dbReference>
<reference evidence="2" key="1">
    <citation type="submission" date="2018-01" db="EMBL/GenBank/DDBJ databases">
        <authorList>
            <person name="Wardenburg K.E."/>
            <person name="Rana S."/>
            <person name="Felix E."/>
            <person name="Puentes R.J."/>
            <person name="Shaffer C.D."/>
            <person name="Weston-Hafer K.A."/>
            <person name="Russell D.A."/>
            <person name="Pope W.H."/>
            <person name="Jacobs-Sera D."/>
            <person name="Hendrix R.W."/>
            <person name="Hatfull G.F."/>
        </authorList>
    </citation>
    <scope>NUCLEOTIDE SEQUENCE [LARGE SCALE GENOMIC DNA]</scope>
</reference>
<sequence>MDAMKKIKEAWDENPLAVIGLGVAALAAAGKFIDAVSSVQGRRAYAKHAKLRAQKK</sequence>
<name>A0A2L1IWB3_9CAUD</name>
<keyword evidence="2" id="KW-1185">Reference proteome</keyword>
<evidence type="ECO:0000313" key="2">
    <source>
        <dbReference type="Proteomes" id="UP000241360"/>
    </source>
</evidence>
<organism evidence="1 2">
    <name type="scientific">Streptomyces phage Bing</name>
    <dbReference type="NCBI Taxonomy" id="2079427"/>
    <lineage>
        <taxon>Viruses</taxon>
        <taxon>Duplodnaviria</taxon>
        <taxon>Heunggongvirae</taxon>
        <taxon>Uroviricota</taxon>
        <taxon>Caudoviricetes</taxon>
        <taxon>Bingvirus</taxon>
        <taxon>Bingvirus bing</taxon>
    </lineage>
</organism>
<gene>
    <name evidence="1" type="ORF">SEA_BING_42</name>
</gene>
<proteinExistence type="predicted"/>
<evidence type="ECO:0000313" key="1">
    <source>
        <dbReference type="EMBL" id="AVD99464.1"/>
    </source>
</evidence>
<dbReference type="Proteomes" id="UP000241360">
    <property type="component" value="Segment"/>
</dbReference>